<dbReference type="InterPro" id="IPR001613">
    <property type="entry name" value="Flavin_amine_oxidase"/>
</dbReference>
<gene>
    <name evidence="9" type="ORF">OCBIM_22009147mg</name>
</gene>
<dbReference type="GO" id="GO:0097621">
    <property type="term" value="F:monoamine oxidase activity"/>
    <property type="evidence" value="ECO:0007669"/>
    <property type="project" value="UniProtKB-EC"/>
</dbReference>
<reference evidence="9" key="1">
    <citation type="submission" date="2015-07" db="EMBL/GenBank/DDBJ databases">
        <title>MeaNS - Measles Nucleotide Surveillance Program.</title>
        <authorList>
            <person name="Tran T."/>
            <person name="Druce J."/>
        </authorList>
    </citation>
    <scope>NUCLEOTIDE SEQUENCE</scope>
    <source>
        <strain evidence="9">UCB-OBI-ISO-001</strain>
        <tissue evidence="9">Gonad</tissue>
    </source>
</reference>
<dbReference type="Gene3D" id="1.10.405.10">
    <property type="entry name" value="Guanine Nucleotide Dissociation Inhibitor, domain 1"/>
    <property type="match status" value="1"/>
</dbReference>
<dbReference type="SUPFAM" id="SSF51905">
    <property type="entry name" value="FAD/NAD(P)-binding domain"/>
    <property type="match status" value="1"/>
</dbReference>
<evidence type="ECO:0000256" key="4">
    <source>
        <dbReference type="ARBA" id="ARBA00023002"/>
    </source>
</evidence>
<evidence type="ECO:0000313" key="9">
    <source>
        <dbReference type="EMBL" id="KOG00022.1"/>
    </source>
</evidence>
<feature type="binding site" evidence="6">
    <location>
        <position position="246"/>
    </location>
    <ligand>
        <name>FAD</name>
        <dbReference type="ChEBI" id="CHEBI:57692"/>
    </ligand>
</feature>
<comment type="catalytic activity">
    <reaction evidence="5">
        <text>a secondary aliphatic amine + O2 + H2O = a primary amine + an aldehyde + H2O2</text>
        <dbReference type="Rhea" id="RHEA:26414"/>
        <dbReference type="ChEBI" id="CHEBI:15377"/>
        <dbReference type="ChEBI" id="CHEBI:15379"/>
        <dbReference type="ChEBI" id="CHEBI:16240"/>
        <dbReference type="ChEBI" id="CHEBI:17478"/>
        <dbReference type="ChEBI" id="CHEBI:58855"/>
        <dbReference type="ChEBI" id="CHEBI:65296"/>
        <dbReference type="EC" id="1.4.3.4"/>
    </reaction>
</comment>
<dbReference type="InterPro" id="IPR050703">
    <property type="entry name" value="Flavin_MAO"/>
</dbReference>
<dbReference type="STRING" id="37653.A0A0L8IEV4"/>
<comment type="similarity">
    <text evidence="3 7">Belongs to the flavin monoamine oxidase family.</text>
</comment>
<keyword evidence="7" id="KW-0285">Flavoprotein</keyword>
<dbReference type="GO" id="GO:0008131">
    <property type="term" value="F:primary methylamine oxidase activity"/>
    <property type="evidence" value="ECO:0007669"/>
    <property type="project" value="UniProtKB-ARBA"/>
</dbReference>
<evidence type="ECO:0000256" key="2">
    <source>
        <dbReference type="ARBA" id="ARBA00004362"/>
    </source>
</evidence>
<dbReference type="PANTHER" id="PTHR43563:SF14">
    <property type="entry name" value="AMINE OXIDASE"/>
    <property type="match status" value="1"/>
</dbReference>
<dbReference type="InterPro" id="IPR002937">
    <property type="entry name" value="Amino_oxidase"/>
</dbReference>
<dbReference type="GO" id="GO:0005741">
    <property type="term" value="C:mitochondrial outer membrane"/>
    <property type="evidence" value="ECO:0007669"/>
    <property type="project" value="UniProtKB-SubCell"/>
</dbReference>
<comment type="subcellular location">
    <subcellularLocation>
        <location evidence="2">Mitochondrion outer membrane</location>
        <topology evidence="2">Single-pass type IV membrane protein</topology>
        <orientation evidence="2">Cytoplasmic side</orientation>
    </subcellularLocation>
</comment>
<dbReference type="PANTHER" id="PTHR43563">
    <property type="entry name" value="AMINE OXIDASE"/>
    <property type="match status" value="1"/>
</dbReference>
<dbReference type="OMA" id="LWARVMH"/>
<protein>
    <recommendedName>
        <fullName evidence="7">Amine oxidase</fullName>
        <ecNumber evidence="7">1.4.3.-</ecNumber>
    </recommendedName>
</protein>
<dbReference type="PRINTS" id="PR00757">
    <property type="entry name" value="AMINEOXDASEF"/>
</dbReference>
<evidence type="ECO:0000256" key="3">
    <source>
        <dbReference type="ARBA" id="ARBA00005995"/>
    </source>
</evidence>
<evidence type="ECO:0000259" key="8">
    <source>
        <dbReference type="Pfam" id="PF01593"/>
    </source>
</evidence>
<dbReference type="InterPro" id="IPR036188">
    <property type="entry name" value="FAD/NAD-bd_sf"/>
</dbReference>
<dbReference type="EMBL" id="KQ415861">
    <property type="protein sequence ID" value="KOG00022.1"/>
    <property type="molecule type" value="Genomic_DNA"/>
</dbReference>
<dbReference type="Gene3D" id="3.50.50.60">
    <property type="entry name" value="FAD/NAD(P)-binding domain"/>
    <property type="match status" value="1"/>
</dbReference>
<name>A0A0L8IEV4_OCTBM</name>
<accession>A0A0L8IEV4</accession>
<dbReference type="OrthoDB" id="7777654at2759"/>
<dbReference type="Pfam" id="PF01593">
    <property type="entry name" value="Amino_oxidase"/>
    <property type="match status" value="1"/>
</dbReference>
<evidence type="ECO:0000256" key="5">
    <source>
        <dbReference type="ARBA" id="ARBA00048448"/>
    </source>
</evidence>
<dbReference type="KEGG" id="obi:106869901"/>
<evidence type="ECO:0000256" key="1">
    <source>
        <dbReference type="ARBA" id="ARBA00001974"/>
    </source>
</evidence>
<proteinExistence type="inferred from homology"/>
<feature type="binding site" evidence="6">
    <location>
        <position position="358"/>
    </location>
    <ligand>
        <name>substrate</name>
    </ligand>
</feature>
<dbReference type="EC" id="1.4.3.-" evidence="7"/>
<dbReference type="AlphaFoldDB" id="A0A0L8IEV4"/>
<keyword evidence="7" id="KW-0274">FAD</keyword>
<evidence type="ECO:0000256" key="6">
    <source>
        <dbReference type="PIRSR" id="PIRSR601613-1"/>
    </source>
</evidence>
<organism evidence="9">
    <name type="scientific">Octopus bimaculoides</name>
    <name type="common">California two-spotted octopus</name>
    <dbReference type="NCBI Taxonomy" id="37653"/>
    <lineage>
        <taxon>Eukaryota</taxon>
        <taxon>Metazoa</taxon>
        <taxon>Spiralia</taxon>
        <taxon>Lophotrochozoa</taxon>
        <taxon>Mollusca</taxon>
        <taxon>Cephalopoda</taxon>
        <taxon>Coleoidea</taxon>
        <taxon>Octopodiformes</taxon>
        <taxon>Octopoda</taxon>
        <taxon>Incirrata</taxon>
        <taxon>Octopodidae</taxon>
        <taxon>Octopus</taxon>
    </lineage>
</organism>
<dbReference type="Gene3D" id="3.90.660.10">
    <property type="match status" value="1"/>
</dbReference>
<feature type="binding site" evidence="6">
    <location>
        <position position="440"/>
    </location>
    <ligand>
        <name>FAD</name>
        <dbReference type="ChEBI" id="CHEBI:57692"/>
    </ligand>
</feature>
<sequence length="525" mass="58590">MDELDCDVIVVGAGISGLTAAYELTTRSQLSIRVLEASERIGGRTRVVTLKGSNDVEGKWDVGGQFVGYCQPHIIEMLQKFDIGLDKIYVEGMKFIQITDGSIKSYATPIPNLSILSMLDLFVFLRKINKMCEEIDVYNPYSHPNAAVWDSMTLQEFTRANAWTKAAIHCSEAATRCMFGKETSQISLLHYLYYVKAGGGIDALLEATNGAAQEFSIKGGTGALINKLVENFKNNNNNVLELKCAVTKIEQNNDQVIVYAEKKDNDNKEVVYRCKYCILAIPPHMLGYINFIPNLPSEKRELIKYMQPGNLTKVIFTYKEAFWRKKKFSGEIVTSVGPVCIVYDCSSLSPPIPALLAFVGGDQMVQWRQVEEPIFVKAVLDCLEKFLGPEVKDFISVASMDWAQEPYVLGSPTSMIVPGGTKYFPNMRKPYLRLLFAGTETATQCCGYMSGAIQAGQRAAKETLFLEDPSLLDPKSLEDTVFRDESFFKNKQRKKKFSWTNKVVGVGIGLTAGLAAWKLATKFRH</sequence>
<dbReference type="SUPFAM" id="SSF54373">
    <property type="entry name" value="FAD-linked reductases, C-terminal domain"/>
    <property type="match status" value="1"/>
</dbReference>
<evidence type="ECO:0000256" key="7">
    <source>
        <dbReference type="RuleBase" id="RU362067"/>
    </source>
</evidence>
<comment type="cofactor">
    <cofactor evidence="1 7">
        <name>FAD</name>
        <dbReference type="ChEBI" id="CHEBI:57692"/>
    </cofactor>
</comment>
<feature type="binding site" evidence="6">
    <location>
        <position position="16"/>
    </location>
    <ligand>
        <name>FAD</name>
        <dbReference type="ChEBI" id="CHEBI:57692"/>
    </ligand>
</feature>
<feature type="binding site" evidence="6">
    <location>
        <begin position="36"/>
        <end position="37"/>
    </location>
    <ligand>
        <name>FAD</name>
        <dbReference type="ChEBI" id="CHEBI:57692"/>
    </ligand>
</feature>
<keyword evidence="4 7" id="KW-0560">Oxidoreductase</keyword>
<feature type="domain" description="Amine oxidase" evidence="8">
    <location>
        <begin position="15"/>
        <end position="462"/>
    </location>
</feature>